<evidence type="ECO:0000259" key="1">
    <source>
        <dbReference type="PROSITE" id="PS51674"/>
    </source>
</evidence>
<sequence>MIPDPDLFAAARCVGRWTDWETDALDGETAVDRLERLRWAATQCQRCTAFSACQTLADQTPKNHLQHHVWAGIVPPIAKDTP</sequence>
<dbReference type="PROSITE" id="PS51674">
    <property type="entry name" value="4FE4S_WBL"/>
    <property type="match status" value="1"/>
</dbReference>
<proteinExistence type="predicted"/>
<reference evidence="3" key="1">
    <citation type="submission" date="2017-09" db="EMBL/GenBank/DDBJ databases">
        <authorList>
            <person name="Zhang Y."/>
            <person name="Huang X."/>
            <person name="Liu J."/>
            <person name="Lu L."/>
            <person name="Peng K."/>
        </authorList>
    </citation>
    <scope>NUCLEOTIDE SEQUENCE [LARGE SCALE GENOMIC DNA]</scope>
    <source>
        <strain evidence="3">S-XJ-1</strain>
    </source>
</reference>
<organism evidence="2 3">
    <name type="scientific">Dietzia natronolimnaea</name>
    <dbReference type="NCBI Taxonomy" id="161920"/>
    <lineage>
        <taxon>Bacteria</taxon>
        <taxon>Bacillati</taxon>
        <taxon>Actinomycetota</taxon>
        <taxon>Actinomycetes</taxon>
        <taxon>Mycobacteriales</taxon>
        <taxon>Dietziaceae</taxon>
        <taxon>Dietzia</taxon>
    </lineage>
</organism>
<accession>A0A2A2WU04</accession>
<comment type="caution">
    <text evidence="2">The sequence shown here is derived from an EMBL/GenBank/DDBJ whole genome shotgun (WGS) entry which is preliminary data.</text>
</comment>
<protein>
    <recommendedName>
        <fullName evidence="1">4Fe-4S Wbl-type domain-containing protein</fullName>
    </recommendedName>
</protein>
<dbReference type="InterPro" id="IPR034768">
    <property type="entry name" value="4FE4S_WBL"/>
</dbReference>
<dbReference type="Proteomes" id="UP000218810">
    <property type="component" value="Unassembled WGS sequence"/>
</dbReference>
<dbReference type="EMBL" id="NTGA01000004">
    <property type="protein sequence ID" value="PAY24648.1"/>
    <property type="molecule type" value="Genomic_DNA"/>
</dbReference>
<keyword evidence="3" id="KW-1185">Reference proteome</keyword>
<evidence type="ECO:0000313" key="3">
    <source>
        <dbReference type="Proteomes" id="UP000218810"/>
    </source>
</evidence>
<dbReference type="AlphaFoldDB" id="A0A2A2WU04"/>
<evidence type="ECO:0000313" key="2">
    <source>
        <dbReference type="EMBL" id="PAY24648.1"/>
    </source>
</evidence>
<feature type="domain" description="4Fe-4S Wbl-type" evidence="1">
    <location>
        <begin position="12"/>
        <end position="80"/>
    </location>
</feature>
<gene>
    <name evidence="2" type="ORF">CEY15_02305</name>
</gene>
<name>A0A2A2WU04_9ACTN</name>